<dbReference type="Gene3D" id="1.10.8.60">
    <property type="match status" value="1"/>
</dbReference>
<evidence type="ECO:0000313" key="11">
    <source>
        <dbReference type="EMBL" id="TLP60234.1"/>
    </source>
</evidence>
<dbReference type="InterPro" id="IPR058031">
    <property type="entry name" value="AAA_lid_NorR"/>
</dbReference>
<dbReference type="InterPro" id="IPR001789">
    <property type="entry name" value="Sig_transdc_resp-reg_receiver"/>
</dbReference>
<dbReference type="PROSITE" id="PS00675">
    <property type="entry name" value="SIGMA54_INTERACT_1"/>
    <property type="match status" value="1"/>
</dbReference>
<dbReference type="CDD" id="cd17549">
    <property type="entry name" value="REC_DctD-like"/>
    <property type="match status" value="1"/>
</dbReference>
<dbReference type="Gene3D" id="1.10.10.60">
    <property type="entry name" value="Homeodomain-like"/>
    <property type="match status" value="1"/>
</dbReference>
<organism evidence="11 12">
    <name type="scientific">Pseudomonas mosselii</name>
    <dbReference type="NCBI Taxonomy" id="78327"/>
    <lineage>
        <taxon>Bacteria</taxon>
        <taxon>Pseudomonadati</taxon>
        <taxon>Pseudomonadota</taxon>
        <taxon>Gammaproteobacteria</taxon>
        <taxon>Pseudomonadales</taxon>
        <taxon>Pseudomonadaceae</taxon>
        <taxon>Pseudomonas</taxon>
    </lineage>
</organism>
<dbReference type="InterPro" id="IPR025944">
    <property type="entry name" value="Sigma_54_int_dom_CS"/>
</dbReference>
<dbReference type="GO" id="GO:0006355">
    <property type="term" value="P:regulation of DNA-templated transcription"/>
    <property type="evidence" value="ECO:0007669"/>
    <property type="project" value="InterPro"/>
</dbReference>
<dbReference type="PROSITE" id="PS50110">
    <property type="entry name" value="RESPONSE_REGULATORY"/>
    <property type="match status" value="1"/>
</dbReference>
<dbReference type="Pfam" id="PF00072">
    <property type="entry name" value="Response_reg"/>
    <property type="match status" value="1"/>
</dbReference>
<keyword evidence="6" id="KW-0238">DNA-binding</keyword>
<dbReference type="SUPFAM" id="SSF52540">
    <property type="entry name" value="P-loop containing nucleoside triphosphate hydrolases"/>
    <property type="match status" value="1"/>
</dbReference>
<dbReference type="CDD" id="cd00009">
    <property type="entry name" value="AAA"/>
    <property type="match status" value="1"/>
</dbReference>
<keyword evidence="3" id="KW-0067">ATP-binding</keyword>
<dbReference type="RefSeq" id="WP_138220009.1">
    <property type="nucleotide sequence ID" value="NZ_VAUO01000005.1"/>
</dbReference>
<dbReference type="GO" id="GO:0000160">
    <property type="term" value="P:phosphorelay signal transduction system"/>
    <property type="evidence" value="ECO:0007669"/>
    <property type="project" value="UniProtKB-KW"/>
</dbReference>
<dbReference type="InterPro" id="IPR027417">
    <property type="entry name" value="P-loop_NTPase"/>
</dbReference>
<dbReference type="Pfam" id="PF00158">
    <property type="entry name" value="Sigma54_activat"/>
    <property type="match status" value="1"/>
</dbReference>
<keyword evidence="12" id="KW-1185">Reference proteome</keyword>
<feature type="domain" description="Response regulatory" evidence="10">
    <location>
        <begin position="4"/>
        <end position="118"/>
    </location>
</feature>
<evidence type="ECO:0000256" key="8">
    <source>
        <dbReference type="PROSITE-ProRule" id="PRU00169"/>
    </source>
</evidence>
<dbReference type="EMBL" id="VAUO01000005">
    <property type="protein sequence ID" value="TLP60234.1"/>
    <property type="molecule type" value="Genomic_DNA"/>
</dbReference>
<dbReference type="Gene3D" id="3.40.50.2300">
    <property type="match status" value="1"/>
</dbReference>
<dbReference type="Proteomes" id="UP000309819">
    <property type="component" value="Unassembled WGS sequence"/>
</dbReference>
<comment type="caution">
    <text evidence="11">The sequence shown here is derived from an EMBL/GenBank/DDBJ whole genome shotgun (WGS) entry which is preliminary data.</text>
</comment>
<dbReference type="GO" id="GO:0005524">
    <property type="term" value="F:ATP binding"/>
    <property type="evidence" value="ECO:0007669"/>
    <property type="project" value="UniProtKB-KW"/>
</dbReference>
<evidence type="ECO:0000256" key="1">
    <source>
        <dbReference type="ARBA" id="ARBA00022553"/>
    </source>
</evidence>
<dbReference type="OrthoDB" id="9804019at2"/>
<dbReference type="FunFam" id="3.40.50.2300:FF:000018">
    <property type="entry name" value="DNA-binding transcriptional regulator NtrC"/>
    <property type="match status" value="1"/>
</dbReference>
<feature type="domain" description="Sigma-54 factor interaction" evidence="9">
    <location>
        <begin position="144"/>
        <end position="373"/>
    </location>
</feature>
<keyword evidence="4" id="KW-0902">Two-component regulatory system</keyword>
<dbReference type="InterPro" id="IPR002078">
    <property type="entry name" value="Sigma_54_int"/>
</dbReference>
<dbReference type="SUPFAM" id="SSF52172">
    <property type="entry name" value="CheY-like"/>
    <property type="match status" value="1"/>
</dbReference>
<keyword evidence="5" id="KW-0805">Transcription regulation</keyword>
<evidence type="ECO:0000256" key="3">
    <source>
        <dbReference type="ARBA" id="ARBA00022840"/>
    </source>
</evidence>
<dbReference type="InterPro" id="IPR011006">
    <property type="entry name" value="CheY-like_superfamily"/>
</dbReference>
<gene>
    <name evidence="11" type="ORF">FEM01_13635</name>
</gene>
<accession>A0A5R8Z3S8</accession>
<keyword evidence="2" id="KW-0547">Nucleotide-binding</keyword>
<evidence type="ECO:0000313" key="12">
    <source>
        <dbReference type="Proteomes" id="UP000309819"/>
    </source>
</evidence>
<dbReference type="PROSITE" id="PS00688">
    <property type="entry name" value="SIGMA54_INTERACT_3"/>
    <property type="match status" value="1"/>
</dbReference>
<dbReference type="SUPFAM" id="SSF46689">
    <property type="entry name" value="Homeodomain-like"/>
    <property type="match status" value="1"/>
</dbReference>
<dbReference type="Pfam" id="PF25601">
    <property type="entry name" value="AAA_lid_14"/>
    <property type="match status" value="1"/>
</dbReference>
<dbReference type="AlphaFoldDB" id="A0A5R8Z3S8"/>
<proteinExistence type="predicted"/>
<dbReference type="InterPro" id="IPR002197">
    <property type="entry name" value="HTH_Fis"/>
</dbReference>
<keyword evidence="7" id="KW-0804">Transcription</keyword>
<dbReference type="PANTHER" id="PTHR32071:SF57">
    <property type="entry name" value="C4-DICARBOXYLATE TRANSPORT TRANSCRIPTIONAL REGULATORY PROTEIN DCTD"/>
    <property type="match status" value="1"/>
</dbReference>
<dbReference type="InterPro" id="IPR025943">
    <property type="entry name" value="Sigma_54_int_dom_ATP-bd_2"/>
</dbReference>
<evidence type="ECO:0000259" key="9">
    <source>
        <dbReference type="PROSITE" id="PS50045"/>
    </source>
</evidence>
<dbReference type="Pfam" id="PF02954">
    <property type="entry name" value="HTH_8"/>
    <property type="match status" value="1"/>
</dbReference>
<dbReference type="InterPro" id="IPR025662">
    <property type="entry name" value="Sigma_54_int_dom_ATP-bd_1"/>
</dbReference>
<dbReference type="SMART" id="SM00382">
    <property type="entry name" value="AAA"/>
    <property type="match status" value="1"/>
</dbReference>
<dbReference type="InterPro" id="IPR003593">
    <property type="entry name" value="AAA+_ATPase"/>
</dbReference>
<dbReference type="PANTHER" id="PTHR32071">
    <property type="entry name" value="TRANSCRIPTIONAL REGULATORY PROTEIN"/>
    <property type="match status" value="1"/>
</dbReference>
<sequence length="444" mass="49344">MLNSVIVVDDEASIRTAIEQWLSLSGFKVQLFARAEDCLAQVPRDFPGVILSDVRMPGLGGLQLLERLHQQDPDLPVILLTGHGDVPMAVEAMRNGAYDFLEKPFTPQHLMSSLGRALDKRHLVLENRRLHEQADLKAQLEGTLLGMSQGLQKLRRQVLDLASLPVNVLIRGETGSGKERVARCLHDFGPRADKPFVALNCAAIPEALFEAELFGHESGAFTGAQGKRIGKLEYANGGTLFLDEIESMPLAQQAKLLRVIQEHTLERLGANQSIEVDLRIIAATKPDLLEESRAGRFREDLAYRLNVAELRLAPLRERREDIPLLFEHFARHAAERLGRTAPALSGAQLARLLAHDWPGNVRELANAAERHALGLDSPNLASAPAGQSLVEQMEAFEAQCLRAALRQHQGEIKGVMETLQVPRRTLNEKMQRHGLVREDFLLRE</sequence>
<dbReference type="GO" id="GO:0043565">
    <property type="term" value="F:sequence-specific DNA binding"/>
    <property type="evidence" value="ECO:0007669"/>
    <property type="project" value="InterPro"/>
</dbReference>
<evidence type="ECO:0000256" key="6">
    <source>
        <dbReference type="ARBA" id="ARBA00023125"/>
    </source>
</evidence>
<dbReference type="PROSITE" id="PS00676">
    <property type="entry name" value="SIGMA54_INTERACT_2"/>
    <property type="match status" value="1"/>
</dbReference>
<dbReference type="PROSITE" id="PS50045">
    <property type="entry name" value="SIGMA54_INTERACT_4"/>
    <property type="match status" value="1"/>
</dbReference>
<evidence type="ECO:0000256" key="7">
    <source>
        <dbReference type="ARBA" id="ARBA00023163"/>
    </source>
</evidence>
<keyword evidence="1 8" id="KW-0597">Phosphoprotein</keyword>
<dbReference type="Gene3D" id="3.40.50.300">
    <property type="entry name" value="P-loop containing nucleotide triphosphate hydrolases"/>
    <property type="match status" value="1"/>
</dbReference>
<reference evidence="11 12" key="1">
    <citation type="submission" date="2019-05" db="EMBL/GenBank/DDBJ databases">
        <title>Pseudomonas sp. SC006 isolated from lettuce that can produce HBGAs.</title>
        <authorList>
            <person name="Wang D."/>
            <person name="Liao N."/>
            <person name="Liu D."/>
            <person name="Zhang Z."/>
            <person name="Zou S."/>
        </authorList>
    </citation>
    <scope>NUCLEOTIDE SEQUENCE [LARGE SCALE GENOMIC DNA]</scope>
    <source>
        <strain evidence="11 12">SC006</strain>
    </source>
</reference>
<dbReference type="SMART" id="SM00448">
    <property type="entry name" value="REC"/>
    <property type="match status" value="1"/>
</dbReference>
<feature type="modified residue" description="4-aspartylphosphate" evidence="8">
    <location>
        <position position="53"/>
    </location>
</feature>
<evidence type="ECO:0000259" key="10">
    <source>
        <dbReference type="PROSITE" id="PS50110"/>
    </source>
</evidence>
<evidence type="ECO:0000256" key="4">
    <source>
        <dbReference type="ARBA" id="ARBA00023012"/>
    </source>
</evidence>
<evidence type="ECO:0000256" key="2">
    <source>
        <dbReference type="ARBA" id="ARBA00022741"/>
    </source>
</evidence>
<protein>
    <submittedName>
        <fullName evidence="11">Sigma-54-dependent Fis family transcriptional regulator</fullName>
    </submittedName>
</protein>
<dbReference type="FunFam" id="3.40.50.300:FF:000006">
    <property type="entry name" value="DNA-binding transcriptional regulator NtrC"/>
    <property type="match status" value="1"/>
</dbReference>
<name>A0A5R8Z3S8_9PSED</name>
<dbReference type="InterPro" id="IPR009057">
    <property type="entry name" value="Homeodomain-like_sf"/>
</dbReference>
<evidence type="ECO:0000256" key="5">
    <source>
        <dbReference type="ARBA" id="ARBA00023015"/>
    </source>
</evidence>